<dbReference type="EMBL" id="PVLV01000093">
    <property type="protein sequence ID" value="PRH79945.1"/>
    <property type="molecule type" value="Genomic_DNA"/>
</dbReference>
<dbReference type="Pfam" id="PF02522">
    <property type="entry name" value="Antibiotic_NAT"/>
    <property type="match status" value="1"/>
</dbReference>
<comment type="similarity">
    <text evidence="1">Belongs to the antibiotic N-acetyltransferase family.</text>
</comment>
<dbReference type="PANTHER" id="PTHR11104">
    <property type="entry name" value="AMINOGLYCOSIDE N3-ACETYLTRANSFERASE"/>
    <property type="match status" value="1"/>
</dbReference>
<protein>
    <submittedName>
        <fullName evidence="4">AAC(3) family N-acetyltransferase</fullName>
    </submittedName>
</protein>
<organism evidence="4 5">
    <name type="scientific">Streptomyces solincola</name>
    <dbReference type="NCBI Taxonomy" id="2100817"/>
    <lineage>
        <taxon>Bacteria</taxon>
        <taxon>Bacillati</taxon>
        <taxon>Actinomycetota</taxon>
        <taxon>Actinomycetes</taxon>
        <taxon>Kitasatosporales</taxon>
        <taxon>Streptomycetaceae</taxon>
        <taxon>Streptomyces</taxon>
    </lineage>
</organism>
<keyword evidence="2 4" id="KW-0808">Transferase</keyword>
<evidence type="ECO:0000256" key="2">
    <source>
        <dbReference type="ARBA" id="ARBA00022679"/>
    </source>
</evidence>
<accession>A0A2S9PZT6</accession>
<dbReference type="InterPro" id="IPR003679">
    <property type="entry name" value="Amioglycoside_AcTrfase"/>
</dbReference>
<dbReference type="RefSeq" id="WP_105867956.1">
    <property type="nucleotide sequence ID" value="NZ_PVLV01000093.1"/>
</dbReference>
<evidence type="ECO:0000256" key="1">
    <source>
        <dbReference type="ARBA" id="ARBA00006383"/>
    </source>
</evidence>
<dbReference type="Proteomes" id="UP000239322">
    <property type="component" value="Unassembled WGS sequence"/>
</dbReference>
<evidence type="ECO:0000313" key="5">
    <source>
        <dbReference type="Proteomes" id="UP000239322"/>
    </source>
</evidence>
<sequence length="271" mass="29011">MARVRVTGAPVHSERLLRTHLGLLGVEPGDVLLVHSSLRAVGPVAGRGDGVLRALLGALGPHGTLVVPAFTAGNSDTSPAYRDRVRGLTPEQVRAVRAAMEPYDPDTTPSDGVGVFPELVRAVPGALRSRHPQTSFAALGPYAEKVLSGHRADNHLGEDSPLARLYELGARVLMLGTGWEACSAFHLAEYRTPAPPRRSYRCVVRAGTTGRRWWEYEDVALADGDFGALGAELEAGRPDLVRSGRVGAAAARLVELPGAVDFARDWLTRHR</sequence>
<name>A0A2S9PZT6_9ACTN</name>
<dbReference type="GO" id="GO:0008080">
    <property type="term" value="F:N-acetyltransferase activity"/>
    <property type="evidence" value="ECO:0007669"/>
    <property type="project" value="InterPro"/>
</dbReference>
<dbReference type="OrthoDB" id="7330654at2"/>
<keyword evidence="3" id="KW-0012">Acyltransferase</keyword>
<reference evidence="4 5" key="1">
    <citation type="submission" date="2018-03" db="EMBL/GenBank/DDBJ databases">
        <title>Novel Streptomyces sp. from soil.</title>
        <authorList>
            <person name="Tan G.Y.A."/>
            <person name="Lee Z.Y."/>
        </authorList>
    </citation>
    <scope>NUCLEOTIDE SEQUENCE [LARGE SCALE GENOMIC DNA]</scope>
    <source>
        <strain evidence="4 5">ST5x</strain>
    </source>
</reference>
<comment type="caution">
    <text evidence="4">The sequence shown here is derived from an EMBL/GenBank/DDBJ whole genome shotgun (WGS) entry which is preliminary data.</text>
</comment>
<evidence type="ECO:0000313" key="4">
    <source>
        <dbReference type="EMBL" id="PRH79945.1"/>
    </source>
</evidence>
<dbReference type="PANTHER" id="PTHR11104:SF0">
    <property type="entry name" value="SPBETA PROPHAGE-DERIVED AMINOGLYCOSIDE N(3')-ACETYLTRANSFERASE-LIKE PROTEIN YOKD"/>
    <property type="match status" value="1"/>
</dbReference>
<dbReference type="GO" id="GO:0046677">
    <property type="term" value="P:response to antibiotic"/>
    <property type="evidence" value="ECO:0007669"/>
    <property type="project" value="InterPro"/>
</dbReference>
<gene>
    <name evidence="4" type="ORF">C6N75_06880</name>
</gene>
<dbReference type="InterPro" id="IPR028345">
    <property type="entry name" value="Antibiotic_NAT-like"/>
</dbReference>
<dbReference type="SUPFAM" id="SSF110710">
    <property type="entry name" value="TTHA0583/YokD-like"/>
    <property type="match status" value="1"/>
</dbReference>
<proteinExistence type="inferred from homology"/>
<evidence type="ECO:0000256" key="3">
    <source>
        <dbReference type="ARBA" id="ARBA00023315"/>
    </source>
</evidence>
<keyword evidence="5" id="KW-1185">Reference proteome</keyword>
<dbReference type="AlphaFoldDB" id="A0A2S9PZT6"/>